<keyword evidence="2" id="KW-1185">Reference proteome</keyword>
<reference evidence="1" key="2">
    <citation type="submission" date="2020-09" db="EMBL/GenBank/DDBJ databases">
        <authorList>
            <person name="Sun Q."/>
            <person name="Zhou Y."/>
        </authorList>
    </citation>
    <scope>NUCLEOTIDE SEQUENCE</scope>
    <source>
        <strain evidence="1">CGMCC 1.15290</strain>
    </source>
</reference>
<accession>A0A917J145</accession>
<name>A0A917J145_9BACT</name>
<sequence length="81" mass="8606">MNKLSSIKQRVQAPTPVFFKKLRTIGLILAAASGALLITPVALPAIVTQIATYLGVAASVLSAVSQTTVEDNVKHIEEVYE</sequence>
<organism evidence="1 2">
    <name type="scientific">Filimonas zeae</name>
    <dbReference type="NCBI Taxonomy" id="1737353"/>
    <lineage>
        <taxon>Bacteria</taxon>
        <taxon>Pseudomonadati</taxon>
        <taxon>Bacteroidota</taxon>
        <taxon>Chitinophagia</taxon>
        <taxon>Chitinophagales</taxon>
        <taxon>Chitinophagaceae</taxon>
        <taxon>Filimonas</taxon>
    </lineage>
</organism>
<dbReference type="EMBL" id="BMIB01000002">
    <property type="protein sequence ID" value="GGH68219.1"/>
    <property type="molecule type" value="Genomic_DNA"/>
</dbReference>
<reference evidence="1" key="1">
    <citation type="journal article" date="2014" name="Int. J. Syst. Evol. Microbiol.">
        <title>Complete genome sequence of Corynebacterium casei LMG S-19264T (=DSM 44701T), isolated from a smear-ripened cheese.</title>
        <authorList>
            <consortium name="US DOE Joint Genome Institute (JGI-PGF)"/>
            <person name="Walter F."/>
            <person name="Albersmeier A."/>
            <person name="Kalinowski J."/>
            <person name="Ruckert C."/>
        </authorList>
    </citation>
    <scope>NUCLEOTIDE SEQUENCE</scope>
    <source>
        <strain evidence="1">CGMCC 1.15290</strain>
    </source>
</reference>
<dbReference type="RefSeq" id="WP_188952419.1">
    <property type="nucleotide sequence ID" value="NZ_BMIB01000002.1"/>
</dbReference>
<comment type="caution">
    <text evidence="1">The sequence shown here is derived from an EMBL/GenBank/DDBJ whole genome shotgun (WGS) entry which is preliminary data.</text>
</comment>
<proteinExistence type="predicted"/>
<evidence type="ECO:0000313" key="1">
    <source>
        <dbReference type="EMBL" id="GGH68219.1"/>
    </source>
</evidence>
<evidence type="ECO:0000313" key="2">
    <source>
        <dbReference type="Proteomes" id="UP000627292"/>
    </source>
</evidence>
<dbReference type="Proteomes" id="UP000627292">
    <property type="component" value="Unassembled WGS sequence"/>
</dbReference>
<gene>
    <name evidence="1" type="ORF">GCM10011379_24300</name>
</gene>
<dbReference type="AlphaFoldDB" id="A0A917J145"/>
<protein>
    <submittedName>
        <fullName evidence="1">Uncharacterized protein</fullName>
    </submittedName>
</protein>